<dbReference type="NCBIfam" id="NF008967">
    <property type="entry name" value="PRK12313.1"/>
    <property type="match status" value="1"/>
</dbReference>
<dbReference type="SUPFAM" id="SSF51445">
    <property type="entry name" value="(Trans)glycosidases"/>
    <property type="match status" value="1"/>
</dbReference>
<keyword evidence="7 9" id="KW-0320">Glycogen biosynthesis</keyword>
<dbReference type="GO" id="GO:0005829">
    <property type="term" value="C:cytosol"/>
    <property type="evidence" value="ECO:0007669"/>
    <property type="project" value="TreeGrafter"/>
</dbReference>
<dbReference type="HAMAP" id="MF_00685">
    <property type="entry name" value="GlgB"/>
    <property type="match status" value="1"/>
</dbReference>
<feature type="active site" description="Proton donor" evidence="9 10">
    <location>
        <position position="371"/>
    </location>
</feature>
<evidence type="ECO:0000256" key="3">
    <source>
        <dbReference type="ARBA" id="ARBA00009000"/>
    </source>
</evidence>
<keyword evidence="8 9" id="KW-0119">Carbohydrate metabolism</keyword>
<sequence>MAELGKTLPVFLEPFDLYLFGKGEHWDVYRILGAHPETRDGVAGYRFAVWAPNAKEVCLATEENDWRWGELPLYPVGISGIWAAFVPGIRKGNLYKFGIKQSGGTIVYKTDPMALFAELRPGTAAVAWDLDNYTWNDDEWMRQRAESGAPLDGPMSIYEVHAGSWRRRHGGGHPYLSFNELCDSLIPYARDMGFTHLEFLPLAEHPLDLSWGYQTGHYYAPSSRFGTPEDLKHFVDRCHQEGLGVILDWVPAHFPKDAWGLGRFDGTALYEHQDPRRGEHPDWGTYIFNYGRNEVRNFLLANALYWLKEFHLDGLRIDAVASMLYLDYSRKDGEWIPNEYGGKENIDAINLLRDLNTVVHGQFKGAMTIAEESTAWPGVSRPIYAGGLGFTFKWNMGWMHDTLDYMAANPVYRSYKHNTLTFSMLYAFSENFVLPLSHDEVVHGKGALLSKMPGDAWQQQANLRALYAYMWAHPGKKLLFMGSEFGQWTEWNQDRELDWMLLDFASHRGIRQFVQDLNWFVRGNPAMYRHDYDWSGFEWMDFADHASSVYSFVRKSEGAPPVLWVFNFTPVVRHDYRVPCPFGGRWREVLNSDSELYGGSNVGNYGEREAEFRDHKHCLRLALPPLAGMAFMPQGQG</sequence>
<evidence type="ECO:0000256" key="10">
    <source>
        <dbReference type="PIRSR" id="PIRSR000463-1"/>
    </source>
</evidence>
<dbReference type="InterPro" id="IPR037439">
    <property type="entry name" value="Branching_enzy"/>
</dbReference>
<name>A0A212IU98_9DELT</name>
<evidence type="ECO:0000256" key="8">
    <source>
        <dbReference type="ARBA" id="ARBA00023277"/>
    </source>
</evidence>
<dbReference type="CDD" id="cd02855">
    <property type="entry name" value="E_set_GBE_prok_N"/>
    <property type="match status" value="1"/>
</dbReference>
<dbReference type="GO" id="GO:0043169">
    <property type="term" value="F:cation binding"/>
    <property type="evidence" value="ECO:0007669"/>
    <property type="project" value="InterPro"/>
</dbReference>
<dbReference type="InterPro" id="IPR044143">
    <property type="entry name" value="GlgB_N_E_set_prok"/>
</dbReference>
<comment type="function">
    <text evidence="9">Catalyzes the formation of the alpha-1,6-glucosidic linkages in glycogen by scission of a 1,4-alpha-linked oligosaccharide from growing alpha-1,4-glucan chains and the subsequent attachment of the oligosaccharide to the alpha-1,6 position.</text>
</comment>
<evidence type="ECO:0000256" key="2">
    <source>
        <dbReference type="ARBA" id="ARBA00004964"/>
    </source>
</evidence>
<dbReference type="SMART" id="SM00642">
    <property type="entry name" value="Aamy"/>
    <property type="match status" value="1"/>
</dbReference>
<dbReference type="InterPro" id="IPR006048">
    <property type="entry name" value="A-amylase/branching_C"/>
</dbReference>
<dbReference type="NCBIfam" id="NF003811">
    <property type="entry name" value="PRK05402.1"/>
    <property type="match status" value="1"/>
</dbReference>
<gene>
    <name evidence="9 12" type="primary">glgB</name>
    <name evidence="12" type="ORF">KL86DPRO_10035</name>
</gene>
<feature type="active site" description="Nucleophile" evidence="9 10">
    <location>
        <position position="318"/>
    </location>
</feature>
<dbReference type="UniPathway" id="UPA00164"/>
<dbReference type="FunFam" id="3.20.20.80:FF:000003">
    <property type="entry name" value="1,4-alpha-glucan branching enzyme GlgB"/>
    <property type="match status" value="1"/>
</dbReference>
<comment type="subunit">
    <text evidence="9">Monomer.</text>
</comment>
<evidence type="ECO:0000256" key="5">
    <source>
        <dbReference type="ARBA" id="ARBA00022676"/>
    </source>
</evidence>
<dbReference type="PANTHER" id="PTHR43651:SF3">
    <property type="entry name" value="1,4-ALPHA-GLUCAN-BRANCHING ENZYME"/>
    <property type="match status" value="1"/>
</dbReference>
<dbReference type="EMBL" id="FLUQ01000001">
    <property type="protein sequence ID" value="SBV90475.1"/>
    <property type="molecule type" value="Genomic_DNA"/>
</dbReference>
<dbReference type="CDD" id="cd11322">
    <property type="entry name" value="AmyAc_Glg_BE"/>
    <property type="match status" value="1"/>
</dbReference>
<dbReference type="GO" id="GO:0003844">
    <property type="term" value="F:1,4-alpha-glucan branching enzyme activity"/>
    <property type="evidence" value="ECO:0007669"/>
    <property type="project" value="UniProtKB-UniRule"/>
</dbReference>
<evidence type="ECO:0000256" key="7">
    <source>
        <dbReference type="ARBA" id="ARBA00023056"/>
    </source>
</evidence>
<evidence type="ECO:0000313" key="12">
    <source>
        <dbReference type="EMBL" id="SBV90475.1"/>
    </source>
</evidence>
<dbReference type="InterPro" id="IPR006047">
    <property type="entry name" value="GH13_cat_dom"/>
</dbReference>
<proteinExistence type="inferred from homology"/>
<dbReference type="InterPro" id="IPR013783">
    <property type="entry name" value="Ig-like_fold"/>
</dbReference>
<evidence type="ECO:0000256" key="6">
    <source>
        <dbReference type="ARBA" id="ARBA00022679"/>
    </source>
</evidence>
<keyword evidence="5 9" id="KW-0328">Glycosyltransferase</keyword>
<comment type="catalytic activity">
    <reaction evidence="1 9">
        <text>Transfers a segment of a (1-&gt;4)-alpha-D-glucan chain to a primary hydroxy group in a similar glucan chain.</text>
        <dbReference type="EC" id="2.4.1.18"/>
    </reaction>
</comment>
<reference evidence="12" key="1">
    <citation type="submission" date="2016-04" db="EMBL/GenBank/DDBJ databases">
        <authorList>
            <person name="Evans L.H."/>
            <person name="Alamgir A."/>
            <person name="Owens N."/>
            <person name="Weber N.D."/>
            <person name="Virtaneva K."/>
            <person name="Barbian K."/>
            <person name="Babar A."/>
            <person name="Rosenke K."/>
        </authorList>
    </citation>
    <scope>NUCLEOTIDE SEQUENCE</scope>
    <source>
        <strain evidence="12">86</strain>
    </source>
</reference>
<evidence type="ECO:0000256" key="1">
    <source>
        <dbReference type="ARBA" id="ARBA00000826"/>
    </source>
</evidence>
<dbReference type="InterPro" id="IPR013780">
    <property type="entry name" value="Glyco_hydro_b"/>
</dbReference>
<dbReference type="InterPro" id="IPR006407">
    <property type="entry name" value="GlgB"/>
</dbReference>
<dbReference type="FunFam" id="2.60.40.1180:FF:000002">
    <property type="entry name" value="1,4-alpha-glucan branching enzyme GlgB"/>
    <property type="match status" value="1"/>
</dbReference>
<organism evidence="12">
    <name type="scientific">uncultured delta proteobacterium</name>
    <dbReference type="NCBI Taxonomy" id="34034"/>
    <lineage>
        <taxon>Bacteria</taxon>
        <taxon>Deltaproteobacteria</taxon>
        <taxon>environmental samples</taxon>
    </lineage>
</organism>
<dbReference type="SUPFAM" id="SSF51011">
    <property type="entry name" value="Glycosyl hydrolase domain"/>
    <property type="match status" value="1"/>
</dbReference>
<dbReference type="GO" id="GO:0004553">
    <property type="term" value="F:hydrolase activity, hydrolyzing O-glycosyl compounds"/>
    <property type="evidence" value="ECO:0007669"/>
    <property type="project" value="InterPro"/>
</dbReference>
<dbReference type="InterPro" id="IPR004193">
    <property type="entry name" value="Glyco_hydro_13_N"/>
</dbReference>
<evidence type="ECO:0000256" key="4">
    <source>
        <dbReference type="ARBA" id="ARBA00022600"/>
    </source>
</evidence>
<dbReference type="Gene3D" id="2.60.40.10">
    <property type="entry name" value="Immunoglobulins"/>
    <property type="match status" value="1"/>
</dbReference>
<dbReference type="InterPro" id="IPR017853">
    <property type="entry name" value="GH"/>
</dbReference>
<dbReference type="Pfam" id="PF02806">
    <property type="entry name" value="Alpha-amylase_C"/>
    <property type="match status" value="1"/>
</dbReference>
<dbReference type="GO" id="GO:0005978">
    <property type="term" value="P:glycogen biosynthetic process"/>
    <property type="evidence" value="ECO:0007669"/>
    <property type="project" value="UniProtKB-UniRule"/>
</dbReference>
<dbReference type="EC" id="2.4.1.18" evidence="9"/>
<dbReference type="Gene3D" id="2.60.40.1180">
    <property type="entry name" value="Golgi alpha-mannosidase II"/>
    <property type="match status" value="1"/>
</dbReference>
<evidence type="ECO:0000256" key="9">
    <source>
        <dbReference type="HAMAP-Rule" id="MF_00685"/>
    </source>
</evidence>
<evidence type="ECO:0000259" key="11">
    <source>
        <dbReference type="SMART" id="SM00642"/>
    </source>
</evidence>
<accession>A0A212IU98</accession>
<dbReference type="Gene3D" id="3.20.20.80">
    <property type="entry name" value="Glycosidases"/>
    <property type="match status" value="1"/>
</dbReference>
<feature type="domain" description="Glycosyl hydrolase family 13 catalytic" evidence="11">
    <location>
        <begin position="159"/>
        <end position="511"/>
    </location>
</feature>
<comment type="similarity">
    <text evidence="3 9">Belongs to the glycosyl hydrolase 13 family. GlgB subfamily.</text>
</comment>
<keyword evidence="6 9" id="KW-0808">Transferase</keyword>
<comment type="pathway">
    <text evidence="2 9">Glycan biosynthesis; glycogen biosynthesis.</text>
</comment>
<keyword evidence="4 9" id="KW-0321">Glycogen metabolism</keyword>
<protein>
    <recommendedName>
        <fullName evidence="9">1,4-alpha-glucan branching enzyme GlgB</fullName>
        <ecNumber evidence="9">2.4.1.18</ecNumber>
    </recommendedName>
    <alternativeName>
        <fullName evidence="9">1,4-alpha-D-glucan:1,4-alpha-D-glucan 6-glucosyl-transferase</fullName>
    </alternativeName>
    <alternativeName>
        <fullName evidence="9">Alpha-(1-&gt;4)-glucan branching enzyme</fullName>
    </alternativeName>
    <alternativeName>
        <fullName evidence="9">Glycogen branching enzyme</fullName>
        <shortName evidence="9">BE</shortName>
    </alternativeName>
</protein>
<dbReference type="PIRSF" id="PIRSF000463">
    <property type="entry name" value="GlgB"/>
    <property type="match status" value="1"/>
</dbReference>
<dbReference type="NCBIfam" id="TIGR01515">
    <property type="entry name" value="branching_enzym"/>
    <property type="match status" value="1"/>
</dbReference>
<dbReference type="PANTHER" id="PTHR43651">
    <property type="entry name" value="1,4-ALPHA-GLUCAN-BRANCHING ENZYME"/>
    <property type="match status" value="1"/>
</dbReference>
<dbReference type="Pfam" id="PF00128">
    <property type="entry name" value="Alpha-amylase"/>
    <property type="match status" value="1"/>
</dbReference>
<dbReference type="Pfam" id="PF02922">
    <property type="entry name" value="CBM_48"/>
    <property type="match status" value="1"/>
</dbReference>
<dbReference type="AlphaFoldDB" id="A0A212IU98"/>